<evidence type="ECO:0000313" key="1">
    <source>
        <dbReference type="EMBL" id="BBI62030.1"/>
    </source>
</evidence>
<evidence type="ECO:0000313" key="2">
    <source>
        <dbReference type="Proteomes" id="UP000320231"/>
    </source>
</evidence>
<dbReference type="AlphaFoldDB" id="A0A455U797"/>
<dbReference type="KEGG" id="hsr:HSBAA_33360"/>
<proteinExistence type="predicted"/>
<sequence>MKASGLNTSTLIEKGWACRYKLLENGDNHIMAFLIPGDLCDVHITILKNGSLDTCAYPGDIAQVSSG</sequence>
<protein>
    <submittedName>
        <fullName evidence="1">Uncharacterized protein</fullName>
    </submittedName>
</protein>
<dbReference type="EMBL" id="AP019514">
    <property type="protein sequence ID" value="BBI62030.1"/>
    <property type="molecule type" value="Genomic_DNA"/>
</dbReference>
<accession>A0A455U797</accession>
<dbReference type="SUPFAM" id="SSF51206">
    <property type="entry name" value="cAMP-binding domain-like"/>
    <property type="match status" value="1"/>
</dbReference>
<reference evidence="1 2" key="1">
    <citation type="journal article" date="2019" name="Microbiol. Resour. Announc.">
        <title>Complete Genome Sequence of Halomonas sulfidaeris Strain Esulfide1 Isolated from a Metal Sulfide Rock at a Depth of 2,200 Meters, Obtained Using Nanopore Sequencing.</title>
        <authorList>
            <person name="Saito M."/>
            <person name="Nishigata A."/>
            <person name="Galipon J."/>
            <person name="Arakawa K."/>
        </authorList>
    </citation>
    <scope>NUCLEOTIDE SEQUENCE [LARGE SCALE GENOMIC DNA]</scope>
    <source>
        <strain evidence="1 2">ATCC BAA-803</strain>
    </source>
</reference>
<organism evidence="1 2">
    <name type="scientific">Vreelandella sulfidaeris</name>
    <dbReference type="NCBI Taxonomy" id="115553"/>
    <lineage>
        <taxon>Bacteria</taxon>
        <taxon>Pseudomonadati</taxon>
        <taxon>Pseudomonadota</taxon>
        <taxon>Gammaproteobacteria</taxon>
        <taxon>Oceanospirillales</taxon>
        <taxon>Halomonadaceae</taxon>
        <taxon>Vreelandella</taxon>
    </lineage>
</organism>
<dbReference type="Proteomes" id="UP000320231">
    <property type="component" value="Chromosome"/>
</dbReference>
<dbReference type="InterPro" id="IPR018490">
    <property type="entry name" value="cNMP-bd_dom_sf"/>
</dbReference>
<gene>
    <name evidence="1" type="ORF">HSBAA_33360</name>
</gene>
<name>A0A455U797_9GAMM</name>